<dbReference type="GeneID" id="81470181"/>
<evidence type="ECO:0000313" key="3">
    <source>
        <dbReference type="Proteomes" id="UP000515838"/>
    </source>
</evidence>
<reference evidence="2 3" key="1">
    <citation type="submission" date="2020-08" db="EMBL/GenBank/DDBJ databases">
        <title>Streptomycin Non-resistant strain, P. mexicana.</title>
        <authorList>
            <person name="Ganesh-Kumar S."/>
            <person name="Zhe T."/>
            <person name="Yu Z."/>
            <person name="Min Y."/>
        </authorList>
    </citation>
    <scope>NUCLEOTIDE SEQUENCE [LARGE SCALE GENOMIC DNA]</scope>
    <source>
        <strain evidence="2 3">GTZY2</strain>
    </source>
</reference>
<keyword evidence="1" id="KW-1133">Transmembrane helix</keyword>
<evidence type="ECO:0000313" key="2">
    <source>
        <dbReference type="EMBL" id="QNN78669.1"/>
    </source>
</evidence>
<dbReference type="GO" id="GO:0005886">
    <property type="term" value="C:plasma membrane"/>
    <property type="evidence" value="ECO:0007669"/>
    <property type="project" value="UniProtKB-SubCell"/>
</dbReference>
<keyword evidence="1" id="KW-0812">Transmembrane</keyword>
<name>A0A7G9TEZ4_PSEMX</name>
<dbReference type="Proteomes" id="UP000515838">
    <property type="component" value="Chromosome"/>
</dbReference>
<accession>A0A7G9TEZ4</accession>
<comment type="subcellular location">
    <subcellularLocation>
        <location evidence="1">Cell membrane</location>
        <topology evidence="1">Multi-pass membrane protein</topology>
    </subcellularLocation>
</comment>
<dbReference type="EMBL" id="CP060731">
    <property type="protein sequence ID" value="QNN78669.1"/>
    <property type="molecule type" value="Genomic_DNA"/>
</dbReference>
<dbReference type="CDD" id="cd06662">
    <property type="entry name" value="SURF1"/>
    <property type="match status" value="1"/>
</dbReference>
<dbReference type="PROSITE" id="PS50895">
    <property type="entry name" value="SURF1"/>
    <property type="match status" value="1"/>
</dbReference>
<sequence>MSRRMPLPIGWTLAVLAMSLFGSLGAWQWGRAEQKEAMLADTARVLAERQPQALALAADASRLQAYDWVVGEGEFLPGPAILLDNQTRDRQPGVRAYRVFLPAGGGEPLLVELGWLPVPGDRTMPAVAPLRGPQRIAGLLVPPPSEGIAQASPTVLADGSLLVIALQREALAQALSLPALAPRVLKLDPDLPLGYARDLDILPNTLPPERHVGYAVQWFGLAAAVFITALVLTWRSRRAGRRGR</sequence>
<evidence type="ECO:0000256" key="1">
    <source>
        <dbReference type="RuleBase" id="RU363076"/>
    </source>
</evidence>
<protein>
    <recommendedName>
        <fullName evidence="1">SURF1-like protein</fullName>
    </recommendedName>
</protein>
<keyword evidence="1" id="KW-1003">Cell membrane</keyword>
<feature type="transmembrane region" description="Helical" evidence="1">
    <location>
        <begin position="214"/>
        <end position="234"/>
    </location>
</feature>
<comment type="caution">
    <text evidence="1">Lacks conserved residue(s) required for the propagation of feature annotation.</text>
</comment>
<dbReference type="Pfam" id="PF02104">
    <property type="entry name" value="SURF1"/>
    <property type="match status" value="1"/>
</dbReference>
<proteinExistence type="inferred from homology"/>
<gene>
    <name evidence="2" type="ORF">IAE60_04335</name>
</gene>
<dbReference type="InterPro" id="IPR002994">
    <property type="entry name" value="Surf1/Shy1"/>
</dbReference>
<keyword evidence="1" id="KW-0472">Membrane</keyword>
<dbReference type="RefSeq" id="WP_187574002.1">
    <property type="nucleotide sequence ID" value="NZ_CP060731.1"/>
</dbReference>
<dbReference type="AlphaFoldDB" id="A0A7G9TEZ4"/>
<organism evidence="2 3">
    <name type="scientific">Pseudoxanthomonas mexicana</name>
    <dbReference type="NCBI Taxonomy" id="128785"/>
    <lineage>
        <taxon>Bacteria</taxon>
        <taxon>Pseudomonadati</taxon>
        <taxon>Pseudomonadota</taxon>
        <taxon>Gammaproteobacteria</taxon>
        <taxon>Lysobacterales</taxon>
        <taxon>Lysobacteraceae</taxon>
        <taxon>Pseudoxanthomonas</taxon>
    </lineage>
</organism>
<comment type="similarity">
    <text evidence="1">Belongs to the SURF1 family.</text>
</comment>